<dbReference type="OrthoDB" id="71024at2157"/>
<evidence type="ECO:0000313" key="1">
    <source>
        <dbReference type="EMBL" id="ALT69025.1"/>
    </source>
</evidence>
<accession>A0A0U3EBP6</accession>
<sequence>MSRNNAPTFKFRSELVFNDIVTFCENAVLLKDFAPKEIAILFYHIGPSDIKIIYEMSNPVCECGSKLHKHDLINWNMDKKYPIFKYRYICPKCKKTIITPLEPIVKKGCNYTEDIRVMTMNLYSKEHISYANATKFLNEAYNLNLSRQSTYNFNDK</sequence>
<evidence type="ECO:0000313" key="2">
    <source>
        <dbReference type="Proteomes" id="UP000067738"/>
    </source>
</evidence>
<organism evidence="1 2">
    <name type="scientific">Methanobrevibacter millerae</name>
    <dbReference type="NCBI Taxonomy" id="230361"/>
    <lineage>
        <taxon>Archaea</taxon>
        <taxon>Methanobacteriati</taxon>
        <taxon>Methanobacteriota</taxon>
        <taxon>Methanomada group</taxon>
        <taxon>Methanobacteria</taxon>
        <taxon>Methanobacteriales</taxon>
        <taxon>Methanobacteriaceae</taxon>
        <taxon>Methanobrevibacter</taxon>
    </lineage>
</organism>
<proteinExistence type="predicted"/>
<gene>
    <name evidence="1" type="ORF">sm9_1244</name>
</gene>
<dbReference type="AlphaFoldDB" id="A0A0U3EBP6"/>
<dbReference type="EMBL" id="CP011266">
    <property type="protein sequence ID" value="ALT69025.1"/>
    <property type="molecule type" value="Genomic_DNA"/>
</dbReference>
<protein>
    <submittedName>
        <fullName evidence="1">Transposase</fullName>
    </submittedName>
</protein>
<dbReference type="Proteomes" id="UP000067738">
    <property type="component" value="Chromosome"/>
</dbReference>
<keyword evidence="2" id="KW-1185">Reference proteome</keyword>
<dbReference type="PATRIC" id="fig|230361.4.peg.1286"/>
<dbReference type="KEGG" id="mmil:sm9_1244"/>
<name>A0A0U3EBP6_9EURY</name>
<reference evidence="1 2" key="1">
    <citation type="submission" date="2015-04" db="EMBL/GenBank/DDBJ databases">
        <title>The complete genome sequence of the rumen methanogen Methanobrevibacter millerae SM9.</title>
        <authorList>
            <person name="Leahy S.C."/>
            <person name="Kelly W.J."/>
            <person name="Pacheco D.M."/>
            <person name="Li D."/>
            <person name="Altermann E."/>
            <person name="Attwood G.T."/>
        </authorList>
    </citation>
    <scope>NUCLEOTIDE SEQUENCE [LARGE SCALE GENOMIC DNA]</scope>
    <source>
        <strain evidence="1 2">SM9</strain>
    </source>
</reference>
<dbReference type="GeneID" id="26736203"/>
<dbReference type="RefSeq" id="WP_058739295.1">
    <property type="nucleotide sequence ID" value="NZ_CP011266.1"/>
</dbReference>